<dbReference type="InterPro" id="IPR041164">
    <property type="entry name" value="LDcluster4"/>
</dbReference>
<gene>
    <name evidence="1" type="ORF">PPSIR1_02216</name>
</gene>
<dbReference type="SUPFAM" id="SSF102405">
    <property type="entry name" value="MCP/YpsA-like"/>
    <property type="match status" value="1"/>
</dbReference>
<keyword evidence="2" id="KW-1185">Reference proteome</keyword>
<dbReference type="Gene3D" id="3.40.50.450">
    <property type="match status" value="1"/>
</dbReference>
<organism evidence="1 2">
    <name type="scientific">Plesiocystis pacifica SIR-1</name>
    <dbReference type="NCBI Taxonomy" id="391625"/>
    <lineage>
        <taxon>Bacteria</taxon>
        <taxon>Pseudomonadati</taxon>
        <taxon>Myxococcota</taxon>
        <taxon>Polyangia</taxon>
        <taxon>Nannocystales</taxon>
        <taxon>Nannocystaceae</taxon>
        <taxon>Plesiocystis</taxon>
    </lineage>
</organism>
<dbReference type="Pfam" id="PF18306">
    <property type="entry name" value="LDcluster4"/>
    <property type="match status" value="1"/>
</dbReference>
<dbReference type="PANTHER" id="PTHR43393:SF3">
    <property type="entry name" value="LYSINE DECARBOXYLASE-LIKE PROTEIN"/>
    <property type="match status" value="1"/>
</dbReference>
<dbReference type="GO" id="GO:0005829">
    <property type="term" value="C:cytosol"/>
    <property type="evidence" value="ECO:0007669"/>
    <property type="project" value="TreeGrafter"/>
</dbReference>
<sequence>MIGNASGPDSLMALAAELGEACVDRGWRIVCGGLGGVMRAVGEGARRSARASGGDVVGLLPTLDPSTANPFVDVAIPTGLQHGRNTLVVSSGDVVVALGGGAGTLSELALAWQMDKPIVALTGEPGWAATLAGQALDHRRSDRIHEAATVDEAVDRVAELLKKSPNAWAAFSKGGTPKD</sequence>
<evidence type="ECO:0000313" key="2">
    <source>
        <dbReference type="Proteomes" id="UP000005801"/>
    </source>
</evidence>
<dbReference type="PANTHER" id="PTHR43393">
    <property type="entry name" value="CYTOKININ RIBOSIDE 5'-MONOPHOSPHATE PHOSPHORIBOHYDROLASE"/>
    <property type="match status" value="1"/>
</dbReference>
<comment type="caution">
    <text evidence="1">The sequence shown here is derived from an EMBL/GenBank/DDBJ whole genome shotgun (WGS) entry which is preliminary data.</text>
</comment>
<accession>A6G407</accession>
<dbReference type="RefSeq" id="WP_006971456.1">
    <property type="nucleotide sequence ID" value="NZ_ABCS01000020.1"/>
</dbReference>
<proteinExistence type="predicted"/>
<dbReference type="NCBIfam" id="TIGR00725">
    <property type="entry name" value="TIGR00725 family protein"/>
    <property type="match status" value="1"/>
</dbReference>
<dbReference type="STRING" id="391625.PPSIR1_02216"/>
<dbReference type="InterPro" id="IPR005268">
    <property type="entry name" value="CHP00725"/>
</dbReference>
<dbReference type="eggNOG" id="COG1611">
    <property type="taxonomic scope" value="Bacteria"/>
</dbReference>
<protein>
    <submittedName>
        <fullName evidence="1">Predicted Rossmann fold nucleotide-binding protein</fullName>
    </submittedName>
</protein>
<name>A6G407_9BACT</name>
<reference evidence="1 2" key="1">
    <citation type="submission" date="2007-06" db="EMBL/GenBank/DDBJ databases">
        <authorList>
            <person name="Shimkets L."/>
            <person name="Ferriera S."/>
            <person name="Johnson J."/>
            <person name="Kravitz S."/>
            <person name="Beeson K."/>
            <person name="Sutton G."/>
            <person name="Rogers Y.-H."/>
            <person name="Friedman R."/>
            <person name="Frazier M."/>
            <person name="Venter J.C."/>
        </authorList>
    </citation>
    <scope>NUCLEOTIDE SEQUENCE [LARGE SCALE GENOMIC DNA]</scope>
    <source>
        <strain evidence="1 2">SIR-1</strain>
    </source>
</reference>
<dbReference type="InterPro" id="IPR052341">
    <property type="entry name" value="LOG_family_nucleotidases"/>
</dbReference>
<evidence type="ECO:0000313" key="1">
    <source>
        <dbReference type="EMBL" id="EDM79330.1"/>
    </source>
</evidence>
<dbReference type="AlphaFoldDB" id="A6G407"/>
<dbReference type="Proteomes" id="UP000005801">
    <property type="component" value="Unassembled WGS sequence"/>
</dbReference>
<dbReference type="EMBL" id="ABCS01000020">
    <property type="protein sequence ID" value="EDM79330.1"/>
    <property type="molecule type" value="Genomic_DNA"/>
</dbReference>